<feature type="chain" id="PRO_5012181358" evidence="1">
    <location>
        <begin position="16"/>
        <end position="33"/>
    </location>
</feature>
<reference evidence="2" key="1">
    <citation type="submission" date="2014-09" db="EMBL/GenBank/DDBJ databases">
        <authorList>
            <person name="Magalhaes I.L.F."/>
            <person name="Oliveira U."/>
            <person name="Santos F.R."/>
            <person name="Vidigal T.H.D.A."/>
            <person name="Brescovit A.D."/>
            <person name="Santos A.J."/>
        </authorList>
    </citation>
    <scope>NUCLEOTIDE SEQUENCE</scope>
    <source>
        <tissue evidence="2">Shoot tissue taken approximately 20 cm above the soil surface</tissue>
    </source>
</reference>
<keyword evidence="1" id="KW-0732">Signal</keyword>
<evidence type="ECO:0000256" key="1">
    <source>
        <dbReference type="SAM" id="SignalP"/>
    </source>
</evidence>
<evidence type="ECO:0000313" key="2">
    <source>
        <dbReference type="EMBL" id="JAD47389.1"/>
    </source>
</evidence>
<protein>
    <submittedName>
        <fullName evidence="2">Uncharacterized protein</fullName>
    </submittedName>
</protein>
<organism evidence="2">
    <name type="scientific">Arundo donax</name>
    <name type="common">Giant reed</name>
    <name type="synonym">Donax arundinaceus</name>
    <dbReference type="NCBI Taxonomy" id="35708"/>
    <lineage>
        <taxon>Eukaryota</taxon>
        <taxon>Viridiplantae</taxon>
        <taxon>Streptophyta</taxon>
        <taxon>Embryophyta</taxon>
        <taxon>Tracheophyta</taxon>
        <taxon>Spermatophyta</taxon>
        <taxon>Magnoliopsida</taxon>
        <taxon>Liliopsida</taxon>
        <taxon>Poales</taxon>
        <taxon>Poaceae</taxon>
        <taxon>PACMAD clade</taxon>
        <taxon>Arundinoideae</taxon>
        <taxon>Arundineae</taxon>
        <taxon>Arundo</taxon>
    </lineage>
</organism>
<name>A0A0A9A6R6_ARUDO</name>
<accession>A0A0A9A6R6</accession>
<dbReference type="AlphaFoldDB" id="A0A0A9A6R6"/>
<sequence>MFRNVFLKLLYVILATKCLENSCMNCNFLLITV</sequence>
<dbReference type="EMBL" id="GBRH01250506">
    <property type="protein sequence ID" value="JAD47389.1"/>
    <property type="molecule type" value="Transcribed_RNA"/>
</dbReference>
<reference evidence="2" key="2">
    <citation type="journal article" date="2015" name="Data Brief">
        <title>Shoot transcriptome of the giant reed, Arundo donax.</title>
        <authorList>
            <person name="Barrero R.A."/>
            <person name="Guerrero F.D."/>
            <person name="Moolhuijzen P."/>
            <person name="Goolsby J.A."/>
            <person name="Tidwell J."/>
            <person name="Bellgard S.E."/>
            <person name="Bellgard M.I."/>
        </authorList>
    </citation>
    <scope>NUCLEOTIDE SEQUENCE</scope>
    <source>
        <tissue evidence="2">Shoot tissue taken approximately 20 cm above the soil surface</tissue>
    </source>
</reference>
<proteinExistence type="predicted"/>
<feature type="signal peptide" evidence="1">
    <location>
        <begin position="1"/>
        <end position="15"/>
    </location>
</feature>